<evidence type="ECO:0000313" key="1">
    <source>
        <dbReference type="EMBL" id="QDI05809.1"/>
    </source>
</evidence>
<evidence type="ECO:0000313" key="2">
    <source>
        <dbReference type="Proteomes" id="UP000319349"/>
    </source>
</evidence>
<reference evidence="1 2" key="1">
    <citation type="submission" date="2019-03" db="EMBL/GenBank/DDBJ databases">
        <title>Tal1 in Xanthomonas translucens pv. cerealis Contributes to Virulence in Bacterial Leaf Streak of Wheat.</title>
        <authorList>
            <person name="Shah S.M.A."/>
            <person name="Haq F."/>
            <person name="Ma W."/>
            <person name="Xu X."/>
            <person name="Wang S."/>
            <person name="Xu Z."/>
            <person name="Zou L."/>
            <person name="Zhu B."/>
            <person name="Chen G."/>
        </authorList>
    </citation>
    <scope>NUCLEOTIDE SEQUENCE [LARGE SCALE GENOMIC DNA]</scope>
    <source>
        <strain evidence="1 2">01</strain>
    </source>
</reference>
<proteinExistence type="predicted"/>
<organism evidence="1 2">
    <name type="scientific">Xanthomonas cerealis pv. cerealis</name>
    <dbReference type="NCBI Taxonomy" id="152263"/>
    <lineage>
        <taxon>Bacteria</taxon>
        <taxon>Pseudomonadati</taxon>
        <taxon>Pseudomonadota</taxon>
        <taxon>Gammaproteobacteria</taxon>
        <taxon>Lysobacterales</taxon>
        <taxon>Lysobacteraceae</taxon>
        <taxon>Xanthomonas</taxon>
        <taxon>Xanthomonas translucens group</taxon>
        <taxon>Xanthomonas cerealis</taxon>
    </lineage>
</organism>
<accession>A0A514EIF0</accession>
<gene>
    <name evidence="1" type="ORF">E4A48_06865</name>
</gene>
<dbReference type="AlphaFoldDB" id="A0A514EIF0"/>
<sequence length="79" mass="8760">MPLKRRRGRPPVGNAAMTPAQRAANYRFNRKMAAQAAYRKEVSDAAMIDALRDAMARGEADYALKLLADLRVRVQASKA</sequence>
<dbReference type="EMBL" id="CP038228">
    <property type="protein sequence ID" value="QDI05809.1"/>
    <property type="molecule type" value="Genomic_DNA"/>
</dbReference>
<dbReference type="Proteomes" id="UP000319349">
    <property type="component" value="Chromosome"/>
</dbReference>
<name>A0A514EIF0_9XANT</name>
<keyword evidence="2" id="KW-1185">Reference proteome</keyword>
<protein>
    <submittedName>
        <fullName evidence="1">Uncharacterized protein</fullName>
    </submittedName>
</protein>